<accession>A0AAQ3MFW1</accession>
<protein>
    <submittedName>
        <fullName evidence="2">Uncharacterized protein</fullName>
    </submittedName>
</protein>
<feature type="compositionally biased region" description="Low complexity" evidence="1">
    <location>
        <begin position="69"/>
        <end position="88"/>
    </location>
</feature>
<evidence type="ECO:0000313" key="3">
    <source>
        <dbReference type="Proteomes" id="UP001374535"/>
    </source>
</evidence>
<reference evidence="2 3" key="1">
    <citation type="journal article" date="2023" name="Life. Sci Alliance">
        <title>Evolutionary insights into 3D genome organization and epigenetic landscape of Vigna mungo.</title>
        <authorList>
            <person name="Junaid A."/>
            <person name="Singh B."/>
            <person name="Bhatia S."/>
        </authorList>
    </citation>
    <scope>NUCLEOTIDE SEQUENCE [LARGE SCALE GENOMIC DNA]</scope>
    <source>
        <strain evidence="2">Urdbean</strain>
    </source>
</reference>
<feature type="compositionally biased region" description="Basic and acidic residues" evidence="1">
    <location>
        <begin position="58"/>
        <end position="67"/>
    </location>
</feature>
<keyword evidence="3" id="KW-1185">Reference proteome</keyword>
<feature type="region of interest" description="Disordered" evidence="1">
    <location>
        <begin position="1"/>
        <end position="40"/>
    </location>
</feature>
<feature type="non-terminal residue" evidence="2">
    <location>
        <position position="1"/>
    </location>
</feature>
<dbReference type="EMBL" id="CP144690">
    <property type="protein sequence ID" value="WVY90360.1"/>
    <property type="molecule type" value="Genomic_DNA"/>
</dbReference>
<feature type="region of interest" description="Disordered" evidence="1">
    <location>
        <begin position="58"/>
        <end position="109"/>
    </location>
</feature>
<dbReference type="AlphaFoldDB" id="A0AAQ3MFW1"/>
<name>A0AAQ3MFW1_VIGMU</name>
<evidence type="ECO:0000313" key="2">
    <source>
        <dbReference type="EMBL" id="WVY90360.1"/>
    </source>
</evidence>
<organism evidence="2 3">
    <name type="scientific">Vigna mungo</name>
    <name type="common">Black gram</name>
    <name type="synonym">Phaseolus mungo</name>
    <dbReference type="NCBI Taxonomy" id="3915"/>
    <lineage>
        <taxon>Eukaryota</taxon>
        <taxon>Viridiplantae</taxon>
        <taxon>Streptophyta</taxon>
        <taxon>Embryophyta</taxon>
        <taxon>Tracheophyta</taxon>
        <taxon>Spermatophyta</taxon>
        <taxon>Magnoliopsida</taxon>
        <taxon>eudicotyledons</taxon>
        <taxon>Gunneridae</taxon>
        <taxon>Pentapetalae</taxon>
        <taxon>rosids</taxon>
        <taxon>fabids</taxon>
        <taxon>Fabales</taxon>
        <taxon>Fabaceae</taxon>
        <taxon>Papilionoideae</taxon>
        <taxon>50 kb inversion clade</taxon>
        <taxon>NPAAA clade</taxon>
        <taxon>indigoferoid/millettioid clade</taxon>
        <taxon>Phaseoleae</taxon>
        <taxon>Vigna</taxon>
    </lineage>
</organism>
<feature type="non-terminal residue" evidence="2">
    <location>
        <position position="109"/>
    </location>
</feature>
<gene>
    <name evidence="2" type="ORF">V8G54_035874</name>
</gene>
<feature type="compositionally biased region" description="Polar residues" evidence="1">
    <location>
        <begin position="25"/>
        <end position="40"/>
    </location>
</feature>
<proteinExistence type="predicted"/>
<evidence type="ECO:0000256" key="1">
    <source>
        <dbReference type="SAM" id="MobiDB-lite"/>
    </source>
</evidence>
<dbReference type="Proteomes" id="UP001374535">
    <property type="component" value="Chromosome 11"/>
</dbReference>
<sequence length="109" mass="11804">KVRDVATVLRRSTATGVTTHRRGSSHSPLVSTVSLPSTATGEKNGLFEKVIGGQNRLLDRTFHRDGPKTPSTRVSSHSSSLPPCRSSLNCHRRTTDHLPRSRVSSSSTT</sequence>